<dbReference type="PANTHER" id="PTHR23155">
    <property type="entry name" value="DISEASE RESISTANCE PROTEIN RP"/>
    <property type="match status" value="1"/>
</dbReference>
<evidence type="ECO:0000256" key="1">
    <source>
        <dbReference type="ARBA" id="ARBA00008894"/>
    </source>
</evidence>
<feature type="region of interest" description="Disordered" evidence="7">
    <location>
        <begin position="1027"/>
        <end position="1098"/>
    </location>
</feature>
<keyword evidence="4" id="KW-0547">Nucleotide-binding</keyword>
<reference evidence="9" key="1">
    <citation type="submission" date="2023-07" db="EMBL/GenBank/DDBJ databases">
        <title>A chromosome-level genome assembly of Lolium multiflorum.</title>
        <authorList>
            <person name="Chen Y."/>
            <person name="Copetti D."/>
            <person name="Kolliker R."/>
            <person name="Studer B."/>
        </authorList>
    </citation>
    <scope>NUCLEOTIDE SEQUENCE</scope>
    <source>
        <strain evidence="9">02402/16</strain>
        <tissue evidence="9">Leaf</tissue>
    </source>
</reference>
<dbReference type="InterPro" id="IPR055414">
    <property type="entry name" value="LRR_R13L4/SHOC2-like"/>
</dbReference>
<dbReference type="InterPro" id="IPR036388">
    <property type="entry name" value="WH-like_DNA-bd_sf"/>
</dbReference>
<dbReference type="PANTHER" id="PTHR23155:SF1198">
    <property type="entry name" value="DISEASE RESISTANCE PROTEIN RGA5"/>
    <property type="match status" value="1"/>
</dbReference>
<dbReference type="GO" id="GO:0002758">
    <property type="term" value="P:innate immune response-activating signaling pathway"/>
    <property type="evidence" value="ECO:0007669"/>
    <property type="project" value="UniProtKB-ARBA"/>
</dbReference>
<name>A0AAD8S6D3_LOLMU</name>
<dbReference type="Gene3D" id="3.80.10.10">
    <property type="entry name" value="Ribonuclease Inhibitor"/>
    <property type="match status" value="1"/>
</dbReference>
<evidence type="ECO:0000256" key="2">
    <source>
        <dbReference type="ARBA" id="ARBA00022614"/>
    </source>
</evidence>
<dbReference type="SUPFAM" id="SSF52540">
    <property type="entry name" value="P-loop containing nucleoside triphosphate hydrolases"/>
    <property type="match status" value="1"/>
</dbReference>
<evidence type="ECO:0000313" key="9">
    <source>
        <dbReference type="EMBL" id="KAK1646596.1"/>
    </source>
</evidence>
<dbReference type="GO" id="GO:0043531">
    <property type="term" value="F:ADP binding"/>
    <property type="evidence" value="ECO:0007669"/>
    <property type="project" value="InterPro"/>
</dbReference>
<dbReference type="FunFam" id="1.10.10.10:FF:000322">
    <property type="entry name" value="Probable disease resistance protein At1g63360"/>
    <property type="match status" value="1"/>
</dbReference>
<keyword evidence="5" id="KW-0611">Plant defense</keyword>
<dbReference type="Pfam" id="PF18052">
    <property type="entry name" value="Rx_N"/>
    <property type="match status" value="1"/>
</dbReference>
<dbReference type="InterPro" id="IPR027417">
    <property type="entry name" value="P-loop_NTPase"/>
</dbReference>
<dbReference type="EMBL" id="JAUUTY010000004">
    <property type="protein sequence ID" value="KAK1646596.1"/>
    <property type="molecule type" value="Genomic_DNA"/>
</dbReference>
<dbReference type="SUPFAM" id="SSF54277">
    <property type="entry name" value="CAD &amp; PB1 domains"/>
    <property type="match status" value="1"/>
</dbReference>
<comment type="similarity">
    <text evidence="1">Belongs to the disease resistance NB-LRR family.</text>
</comment>
<dbReference type="InterPro" id="IPR032675">
    <property type="entry name" value="LRR_dom_sf"/>
</dbReference>
<evidence type="ECO:0000256" key="6">
    <source>
        <dbReference type="ARBA" id="ARBA00023054"/>
    </source>
</evidence>
<accession>A0AAD8S6D3</accession>
<dbReference type="Pfam" id="PF00931">
    <property type="entry name" value="NB-ARC"/>
    <property type="match status" value="1"/>
</dbReference>
<dbReference type="Gene3D" id="1.10.10.10">
    <property type="entry name" value="Winged helix-like DNA-binding domain superfamily/Winged helix DNA-binding domain"/>
    <property type="match status" value="1"/>
</dbReference>
<feature type="compositionally biased region" description="Low complexity" evidence="7">
    <location>
        <begin position="1065"/>
        <end position="1076"/>
    </location>
</feature>
<dbReference type="Gene3D" id="1.20.5.4130">
    <property type="match status" value="1"/>
</dbReference>
<dbReference type="Pfam" id="PF00564">
    <property type="entry name" value="PB1"/>
    <property type="match status" value="1"/>
</dbReference>
<feature type="compositionally biased region" description="Basic and acidic residues" evidence="7">
    <location>
        <begin position="1077"/>
        <end position="1090"/>
    </location>
</feature>
<dbReference type="PRINTS" id="PR00364">
    <property type="entry name" value="DISEASERSIST"/>
</dbReference>
<dbReference type="InterPro" id="IPR044974">
    <property type="entry name" value="Disease_R_plants"/>
</dbReference>
<dbReference type="CDD" id="cd06410">
    <property type="entry name" value="PB1_UP2"/>
    <property type="match status" value="1"/>
</dbReference>
<dbReference type="GO" id="GO:0009626">
    <property type="term" value="P:plant-type hypersensitive response"/>
    <property type="evidence" value="ECO:0007669"/>
    <property type="project" value="UniProtKB-ARBA"/>
</dbReference>
<gene>
    <name evidence="9" type="ORF">QYE76_064401</name>
</gene>
<sequence length="1430" mass="159546">MDAPMSSSLGAMGPLLRKLDSLLAPDYRLPKLLKDRIQLLKADLEEISDALLEQSMVDSPNEMAKYWMNEVRELCYDIEDFIDNMMFTHADAKMRSVQSYKVGRVKIASFPKMLKPCTRAAKVAELSTLVREASERHDRYFDGCTSSSSRREFTGHGRIPALYAEAANLVGIDDSKAKLIKWLTDEEEQQLKVVAIVGPAGVGKTTLAKQVYHELGEQFECRAFVRASRKPDMRRLLGGILSQVQGGRRSTDSCTVQNIIDNLTEHLQDKSAFPEGTNHSRTIITAKIEGVALECCDYQSKNILKMKPLGREDSRELLFSLVFGSEHLCPELLNSVLDIIVTKCAGLPLAIICVAGLLTIQPGNTELWQHLQECLCSNLSTNSTLEETLQEVVKLSYDSLPHYLKTCLMYLSMFPEGYKMWKVDLVKLWIAEGFIGAREGKEICEVADSCFGELVNRGMIQPMDINYNAEVLSCTLHHVVLDLITLESNEENFITALDYSQTITGFYSKAHRLSLHFSNTRYAKKPTGPTLSKVRSIGFFGILECVPSVVEFKLLRVLILEFWGERQGSTRFNLTRISRLVQLRYLKISCDASVVFELPAKMRMLRYLETLIIDAVVSAVPLDIIHLPGLWHLFLGVNIDIPDGIGCIRSLRTLHYFDVCSNSEDNILSLGDLINLQDLHLTYYKESDEHLTEESDEHLKRNLRALASSLVKLVNLKSVTLAAAAAASDTTIYLDVRSSISFPSVNLQRLELLPPICLFSRLPEWIGQLQKLCFLEIVVSQLLMKDMDMLTGLPALTILKLYVRQPTEGSIIFKRGAFLGLKYFKYTCGVLPLTFQEEAFLSLQRLELSFNAHRGVQYDHFLPGIDYLLNLKEIAGTIGAAVGAEEPDRRVAESAFKDAIRKHPRFPSYDNVKRVDRVCEEYQLRTQEEDSSSEKHEILQKECRRKEGDSSVDRFRIVLKENQDDTMQHSDWISHFPARGSIISPDQTKKVWSRNMVGGGGLGGGGRGYWRTLLGLKRAFALSTQQKIPKDLPECGPDNNQSKPISRPHRMGSAPRGGPGPGYYDSTDSSTALDSTDSSRSRDGDSRDEPFTSSAATAAAGGGGRLRLMCSFGGRIVPRPTGKSVCYLGGETRIVAVDRNATLADVHAQLSRLLLACQPFKLKYKLPNEDLNSLISVSTDEDLDNLFEEYDRVTATSSRTSRIRLFLFPAKPESSSSLIGDSPKSENWFVNTLNRAISSSIHGTPCGISIDSASVNLPLPDVMGCRPQPRQGPIPAMSGSWMPREVPPTAEPPRAMYYNDTSPRNDMKRGMLVGTDAVSYRTPAQAPQKIVTLGNQHFIFNPATGTFIPTQSYYHQPVLQAAPQHVFDPNTGMYYIPMRPNAPQRYSMPPPRAQVFYSQAGAPPASLPPQYNPMGSPDTSQADLNQNRDS</sequence>
<protein>
    <recommendedName>
        <fullName evidence="8">PB1 domain-containing protein</fullName>
    </recommendedName>
</protein>
<dbReference type="Pfam" id="PF23598">
    <property type="entry name" value="LRR_14"/>
    <property type="match status" value="1"/>
</dbReference>
<evidence type="ECO:0000313" key="10">
    <source>
        <dbReference type="Proteomes" id="UP001231189"/>
    </source>
</evidence>
<evidence type="ECO:0000256" key="5">
    <source>
        <dbReference type="ARBA" id="ARBA00022821"/>
    </source>
</evidence>
<dbReference type="GO" id="GO:0042742">
    <property type="term" value="P:defense response to bacterium"/>
    <property type="evidence" value="ECO:0007669"/>
    <property type="project" value="UniProtKB-ARBA"/>
</dbReference>
<comment type="caution">
    <text evidence="9">The sequence shown here is derived from an EMBL/GenBank/DDBJ whole genome shotgun (WGS) entry which is preliminary data.</text>
</comment>
<keyword evidence="2" id="KW-0433">Leucine-rich repeat</keyword>
<evidence type="ECO:0000259" key="8">
    <source>
        <dbReference type="SMART" id="SM00666"/>
    </source>
</evidence>
<proteinExistence type="inferred from homology"/>
<feature type="compositionally biased region" description="Polar residues" evidence="7">
    <location>
        <begin position="1417"/>
        <end position="1430"/>
    </location>
</feature>
<evidence type="ECO:0000256" key="4">
    <source>
        <dbReference type="ARBA" id="ARBA00022741"/>
    </source>
</evidence>
<organism evidence="9 10">
    <name type="scientific">Lolium multiflorum</name>
    <name type="common">Italian ryegrass</name>
    <name type="synonym">Lolium perenne subsp. multiflorum</name>
    <dbReference type="NCBI Taxonomy" id="4521"/>
    <lineage>
        <taxon>Eukaryota</taxon>
        <taxon>Viridiplantae</taxon>
        <taxon>Streptophyta</taxon>
        <taxon>Embryophyta</taxon>
        <taxon>Tracheophyta</taxon>
        <taxon>Spermatophyta</taxon>
        <taxon>Magnoliopsida</taxon>
        <taxon>Liliopsida</taxon>
        <taxon>Poales</taxon>
        <taxon>Poaceae</taxon>
        <taxon>BOP clade</taxon>
        <taxon>Pooideae</taxon>
        <taxon>Poodae</taxon>
        <taxon>Poeae</taxon>
        <taxon>Poeae Chloroplast Group 2 (Poeae type)</taxon>
        <taxon>Loliodinae</taxon>
        <taxon>Loliinae</taxon>
        <taxon>Lolium</taxon>
    </lineage>
</organism>
<dbReference type="Gene3D" id="3.10.20.90">
    <property type="entry name" value="Phosphatidylinositol 3-kinase Catalytic Subunit, Chain A, domain 1"/>
    <property type="match status" value="1"/>
</dbReference>
<feature type="region of interest" description="Disordered" evidence="7">
    <location>
        <begin position="1385"/>
        <end position="1430"/>
    </location>
</feature>
<dbReference type="SMART" id="SM00666">
    <property type="entry name" value="PB1"/>
    <property type="match status" value="1"/>
</dbReference>
<dbReference type="SUPFAM" id="SSF52047">
    <property type="entry name" value="RNI-like"/>
    <property type="match status" value="1"/>
</dbReference>
<feature type="domain" description="PB1" evidence="8">
    <location>
        <begin position="1120"/>
        <end position="1210"/>
    </location>
</feature>
<dbReference type="Gene3D" id="3.40.50.300">
    <property type="entry name" value="P-loop containing nucleotide triphosphate hydrolases"/>
    <property type="match status" value="1"/>
</dbReference>
<dbReference type="InterPro" id="IPR002182">
    <property type="entry name" value="NB-ARC"/>
</dbReference>
<evidence type="ECO:0000256" key="3">
    <source>
        <dbReference type="ARBA" id="ARBA00022737"/>
    </source>
</evidence>
<evidence type="ECO:0000256" key="7">
    <source>
        <dbReference type="SAM" id="MobiDB-lite"/>
    </source>
</evidence>
<keyword evidence="3" id="KW-0677">Repeat</keyword>
<dbReference type="InterPro" id="IPR000270">
    <property type="entry name" value="PB1_dom"/>
</dbReference>
<dbReference type="Pfam" id="PF23559">
    <property type="entry name" value="WHD_DRP"/>
    <property type="match status" value="1"/>
</dbReference>
<keyword evidence="6" id="KW-0175">Coiled coil</keyword>
<keyword evidence="10" id="KW-1185">Reference proteome</keyword>
<dbReference type="InterPro" id="IPR041118">
    <property type="entry name" value="Rx_N"/>
</dbReference>
<dbReference type="Proteomes" id="UP001231189">
    <property type="component" value="Unassembled WGS sequence"/>
</dbReference>
<dbReference type="InterPro" id="IPR058922">
    <property type="entry name" value="WHD_DRP"/>
</dbReference>